<dbReference type="SFLD" id="SFLDG01129">
    <property type="entry name" value="C1.5:_HAD__Beta-PGM__Phosphata"/>
    <property type="match status" value="1"/>
</dbReference>
<dbReference type="GO" id="GO:0008967">
    <property type="term" value="F:phosphoglycolate phosphatase activity"/>
    <property type="evidence" value="ECO:0007669"/>
    <property type="project" value="UniProtKB-EC"/>
</dbReference>
<dbReference type="SFLD" id="SFLDG01135">
    <property type="entry name" value="C1.5.6:_HAD__Beta-PGM__Phospha"/>
    <property type="match status" value="1"/>
</dbReference>
<dbReference type="Gene3D" id="1.10.150.240">
    <property type="entry name" value="Putative phosphatase, domain 2"/>
    <property type="match status" value="1"/>
</dbReference>
<reference evidence="2" key="2">
    <citation type="submission" date="2015-04" db="EMBL/GenBank/DDBJ databases">
        <title>A butyrogenic pathway from the amino acid lysine in a human gut commensal.</title>
        <authorList>
            <person name="de Vos W.M."/>
            <person name="Bui N.T.P."/>
            <person name="Plugge C.M."/>
            <person name="Ritari J."/>
        </authorList>
    </citation>
    <scope>NUCLEOTIDE SEQUENCE [LARGE SCALE GENOMIC DNA]</scope>
    <source>
        <strain evidence="2">AF211</strain>
    </source>
</reference>
<sequence length="217" mass="23766">MLLYDSVLFDLDGTLLDTLQDLAESTNYALVSSGFPARSLEEIRAFVGNGVARLIHLAVPDGTSEFCEERCLALFRHYYLDHMSCKTEPYPGIRELLTALQQSGCRIGVVSNKFDGAVKGLCRQYFGDILSVAIGEQAGIRKKPAPDLVECCLQCLDADPGRTVYVGDSDVDIQTAKNAGLPCISVSWGFRSRDFLIEHGASVVIPSPLELQKLLVY</sequence>
<dbReference type="Proteomes" id="UP000064844">
    <property type="component" value="Chromosome"/>
</dbReference>
<proteinExistence type="predicted"/>
<dbReference type="GO" id="GO:0005829">
    <property type="term" value="C:cytosol"/>
    <property type="evidence" value="ECO:0007669"/>
    <property type="project" value="TreeGrafter"/>
</dbReference>
<dbReference type="InterPro" id="IPR036412">
    <property type="entry name" value="HAD-like_sf"/>
</dbReference>
<dbReference type="InterPro" id="IPR023214">
    <property type="entry name" value="HAD_sf"/>
</dbReference>
<dbReference type="AlphaFoldDB" id="A0A0S2W3Z1"/>
<dbReference type="EC" id="3.1.3.18" evidence="1"/>
<dbReference type="PATRIC" id="fig|1297617.4.peg.1685"/>
<reference evidence="1 2" key="1">
    <citation type="journal article" date="2015" name="Nat. Commun.">
        <title>Production of butyrate from lysine and the Amadori product fructoselysine by a human gut commensal.</title>
        <authorList>
            <person name="Bui T.P."/>
            <person name="Ritari J."/>
            <person name="Boeren S."/>
            <person name="de Waard P."/>
            <person name="Plugge C.M."/>
            <person name="de Vos W.M."/>
        </authorList>
    </citation>
    <scope>NUCLEOTIDE SEQUENCE [LARGE SCALE GENOMIC DNA]</scope>
    <source>
        <strain evidence="1 2">AF211</strain>
    </source>
</reference>
<dbReference type="STRING" id="1297617.IB211_01644c"/>
<accession>A0A0S2W3Z1</accession>
<dbReference type="InterPro" id="IPR006439">
    <property type="entry name" value="HAD-SF_hydro_IA"/>
</dbReference>
<dbReference type="NCBIfam" id="TIGR01549">
    <property type="entry name" value="HAD-SF-IA-v1"/>
    <property type="match status" value="1"/>
</dbReference>
<evidence type="ECO:0000313" key="2">
    <source>
        <dbReference type="Proteomes" id="UP000064844"/>
    </source>
</evidence>
<dbReference type="Gene3D" id="3.40.50.1000">
    <property type="entry name" value="HAD superfamily/HAD-like"/>
    <property type="match status" value="1"/>
</dbReference>
<dbReference type="InterPro" id="IPR050155">
    <property type="entry name" value="HAD-like_hydrolase_sf"/>
</dbReference>
<keyword evidence="1" id="KW-0378">Hydrolase</keyword>
<keyword evidence="2" id="KW-1185">Reference proteome</keyword>
<gene>
    <name evidence="1" type="ORF">IB211_01644c</name>
</gene>
<dbReference type="PANTHER" id="PTHR43434:SF1">
    <property type="entry name" value="PHOSPHOGLYCOLATE PHOSPHATASE"/>
    <property type="match status" value="1"/>
</dbReference>
<dbReference type="RefSeq" id="WP_058117711.1">
    <property type="nucleotide sequence ID" value="NZ_CP011307.1"/>
</dbReference>
<name>A0A0S2W3Z1_9FIRM</name>
<dbReference type="Pfam" id="PF13419">
    <property type="entry name" value="HAD_2"/>
    <property type="match status" value="1"/>
</dbReference>
<dbReference type="NCBIfam" id="TIGR01509">
    <property type="entry name" value="HAD-SF-IA-v3"/>
    <property type="match status" value="1"/>
</dbReference>
<evidence type="ECO:0000313" key="1">
    <source>
        <dbReference type="EMBL" id="ALP94035.1"/>
    </source>
</evidence>
<dbReference type="SUPFAM" id="SSF56784">
    <property type="entry name" value="HAD-like"/>
    <property type="match status" value="1"/>
</dbReference>
<dbReference type="SFLD" id="SFLDS00003">
    <property type="entry name" value="Haloacid_Dehalogenase"/>
    <property type="match status" value="1"/>
</dbReference>
<organism evidence="1 2">
    <name type="scientific">Intestinimonas butyriciproducens</name>
    <dbReference type="NCBI Taxonomy" id="1297617"/>
    <lineage>
        <taxon>Bacteria</taxon>
        <taxon>Bacillati</taxon>
        <taxon>Bacillota</taxon>
        <taxon>Clostridia</taxon>
        <taxon>Eubacteriales</taxon>
        <taxon>Intestinimonas</taxon>
    </lineage>
</organism>
<dbReference type="InterPro" id="IPR041492">
    <property type="entry name" value="HAD_2"/>
</dbReference>
<dbReference type="KEGG" id="ibu:IB211_01644c"/>
<dbReference type="GO" id="GO:0006281">
    <property type="term" value="P:DNA repair"/>
    <property type="evidence" value="ECO:0007669"/>
    <property type="project" value="TreeGrafter"/>
</dbReference>
<protein>
    <submittedName>
        <fullName evidence="1">Phosphoglycolate phosphatase</fullName>
        <ecNumber evidence="1">3.1.3.18</ecNumber>
    </submittedName>
</protein>
<dbReference type="InterPro" id="IPR023198">
    <property type="entry name" value="PGP-like_dom2"/>
</dbReference>
<dbReference type="EMBL" id="CP011307">
    <property type="protein sequence ID" value="ALP94035.1"/>
    <property type="molecule type" value="Genomic_DNA"/>
</dbReference>
<dbReference type="PANTHER" id="PTHR43434">
    <property type="entry name" value="PHOSPHOGLYCOLATE PHOSPHATASE"/>
    <property type="match status" value="1"/>
</dbReference>